<feature type="region of interest" description="Disordered" evidence="2">
    <location>
        <begin position="1"/>
        <end position="27"/>
    </location>
</feature>
<name>A0A8K0ULX7_9AGAR</name>
<keyword evidence="1" id="KW-0175">Coiled coil</keyword>
<feature type="region of interest" description="Disordered" evidence="2">
    <location>
        <begin position="204"/>
        <end position="223"/>
    </location>
</feature>
<comment type="caution">
    <text evidence="3">The sequence shown here is derived from an EMBL/GenBank/DDBJ whole genome shotgun (WGS) entry which is preliminary data.</text>
</comment>
<evidence type="ECO:0000313" key="3">
    <source>
        <dbReference type="EMBL" id="KAH8094753.1"/>
    </source>
</evidence>
<feature type="compositionally biased region" description="Basic and acidic residues" evidence="2">
    <location>
        <begin position="204"/>
        <end position="217"/>
    </location>
</feature>
<dbReference type="OrthoDB" id="3363533at2759"/>
<keyword evidence="4" id="KW-1185">Reference proteome</keyword>
<protein>
    <submittedName>
        <fullName evidence="3">Uncharacterized protein</fullName>
    </submittedName>
</protein>
<feature type="compositionally biased region" description="Basic residues" evidence="2">
    <location>
        <begin position="1"/>
        <end position="12"/>
    </location>
</feature>
<evidence type="ECO:0000256" key="1">
    <source>
        <dbReference type="SAM" id="Coils"/>
    </source>
</evidence>
<dbReference type="EMBL" id="JAEVFJ010000025">
    <property type="protein sequence ID" value="KAH8094753.1"/>
    <property type="molecule type" value="Genomic_DNA"/>
</dbReference>
<evidence type="ECO:0000313" key="4">
    <source>
        <dbReference type="Proteomes" id="UP000813824"/>
    </source>
</evidence>
<proteinExistence type="predicted"/>
<feature type="coiled-coil region" evidence="1">
    <location>
        <begin position="35"/>
        <end position="106"/>
    </location>
</feature>
<accession>A0A8K0ULX7</accession>
<sequence>MRRAQSLRHHSRPSVSSSAADDLGVLREAGEETLEDVLRQQLLEKTKENDKLRSQIQALQVQLQQRPPLEAVQELNKERTNLEILLDGTQRENAKTMAERDQAKARTKELELHLEKLAGPNWQMNLGIQPLPSAVNSMPGMASTLMRARADSSLSVQHAVSTSTPPAANLEATQAHIEQIRLLIMGMEQRLQTREEKLVKSIEKAEAESSKLEEMRKQVLSAS</sequence>
<dbReference type="AlphaFoldDB" id="A0A8K0ULX7"/>
<dbReference type="Proteomes" id="UP000813824">
    <property type="component" value="Unassembled WGS sequence"/>
</dbReference>
<evidence type="ECO:0000256" key="2">
    <source>
        <dbReference type="SAM" id="MobiDB-lite"/>
    </source>
</evidence>
<reference evidence="3" key="1">
    <citation type="journal article" date="2021" name="New Phytol.">
        <title>Evolutionary innovations through gain and loss of genes in the ectomycorrhizal Boletales.</title>
        <authorList>
            <person name="Wu G."/>
            <person name="Miyauchi S."/>
            <person name="Morin E."/>
            <person name="Kuo A."/>
            <person name="Drula E."/>
            <person name="Varga T."/>
            <person name="Kohler A."/>
            <person name="Feng B."/>
            <person name="Cao Y."/>
            <person name="Lipzen A."/>
            <person name="Daum C."/>
            <person name="Hundley H."/>
            <person name="Pangilinan J."/>
            <person name="Johnson J."/>
            <person name="Barry K."/>
            <person name="LaButti K."/>
            <person name="Ng V."/>
            <person name="Ahrendt S."/>
            <person name="Min B."/>
            <person name="Choi I.G."/>
            <person name="Park H."/>
            <person name="Plett J.M."/>
            <person name="Magnuson J."/>
            <person name="Spatafora J.W."/>
            <person name="Nagy L.G."/>
            <person name="Henrissat B."/>
            <person name="Grigoriev I.V."/>
            <person name="Yang Z.L."/>
            <person name="Xu J."/>
            <person name="Martin F.M."/>
        </authorList>
    </citation>
    <scope>NUCLEOTIDE SEQUENCE</scope>
    <source>
        <strain evidence="3">KKN 215</strain>
    </source>
</reference>
<gene>
    <name evidence="3" type="ORF">BXZ70DRAFT_947408</name>
</gene>
<organism evidence="3 4">
    <name type="scientific">Cristinia sonorae</name>
    <dbReference type="NCBI Taxonomy" id="1940300"/>
    <lineage>
        <taxon>Eukaryota</taxon>
        <taxon>Fungi</taxon>
        <taxon>Dikarya</taxon>
        <taxon>Basidiomycota</taxon>
        <taxon>Agaricomycotina</taxon>
        <taxon>Agaricomycetes</taxon>
        <taxon>Agaricomycetidae</taxon>
        <taxon>Agaricales</taxon>
        <taxon>Pleurotineae</taxon>
        <taxon>Stephanosporaceae</taxon>
        <taxon>Cristinia</taxon>
    </lineage>
</organism>